<keyword evidence="3" id="KW-1185">Reference proteome</keyword>
<evidence type="ECO:0008006" key="4">
    <source>
        <dbReference type="Google" id="ProtNLM"/>
    </source>
</evidence>
<feature type="transmembrane region" description="Helical" evidence="1">
    <location>
        <begin position="173"/>
        <end position="198"/>
    </location>
</feature>
<proteinExistence type="predicted"/>
<name>A0ABR3D595_NEUIN</name>
<dbReference type="EMBL" id="JAVLET010000008">
    <property type="protein sequence ID" value="KAL0467851.1"/>
    <property type="molecule type" value="Genomic_DNA"/>
</dbReference>
<feature type="transmembrane region" description="Helical" evidence="1">
    <location>
        <begin position="107"/>
        <end position="131"/>
    </location>
</feature>
<feature type="transmembrane region" description="Helical" evidence="1">
    <location>
        <begin position="44"/>
        <end position="64"/>
    </location>
</feature>
<keyword evidence="1" id="KW-0472">Membrane</keyword>
<feature type="transmembrane region" description="Helical" evidence="1">
    <location>
        <begin position="76"/>
        <end position="100"/>
    </location>
</feature>
<reference evidence="2 3" key="1">
    <citation type="submission" date="2023-09" db="EMBL/GenBank/DDBJ databases">
        <title>Multi-omics analysis of a traditional fermented food reveals byproduct-associated fungal strains for waste-to-food upcycling.</title>
        <authorList>
            <consortium name="Lawrence Berkeley National Laboratory"/>
            <person name="Rekdal V.M."/>
            <person name="Villalobos-Escobedo J.M."/>
            <person name="Rodriguez-Valeron N."/>
            <person name="Garcia M.O."/>
            <person name="Vasquez D.P."/>
            <person name="Damayanti I."/>
            <person name="Sorensen P.M."/>
            <person name="Baidoo E.E."/>
            <person name="De Carvalho A.C."/>
            <person name="Riley R."/>
            <person name="Lipzen A."/>
            <person name="He G."/>
            <person name="Yan M."/>
            <person name="Haridas S."/>
            <person name="Daum C."/>
            <person name="Yoshinaga Y."/>
            <person name="Ng V."/>
            <person name="Grigoriev I.V."/>
            <person name="Munk R."/>
            <person name="Nuraida L."/>
            <person name="Wijaya C.H."/>
            <person name="Morales P.-C."/>
            <person name="Keasling J.D."/>
        </authorList>
    </citation>
    <scope>NUCLEOTIDE SEQUENCE [LARGE SCALE GENOMIC DNA]</scope>
    <source>
        <strain evidence="2 3">FGSC 2613</strain>
    </source>
</reference>
<dbReference type="Proteomes" id="UP001451303">
    <property type="component" value="Unassembled WGS sequence"/>
</dbReference>
<accession>A0ABR3D595</accession>
<keyword evidence="1" id="KW-0812">Transmembrane</keyword>
<keyword evidence="1" id="KW-1133">Transmembrane helix</keyword>
<sequence>MASTVTSDSLVYDRSRGIGSGGAGGGVNVERVHKYHWPAIQLNVWMLIMLIAACTIIGVFATFIDVQNILLLPVPWYFPYFITVSSLTILFIAFLLALIFQRRLLPSIVMIGGFILFVLWLVGLIVISVQLWGPNGSVNSSCNLFVFGADPQPTGQNLVTLAWLEQRSICQSWYAVFSFALVGTVFLVWIMVIAYQVFADDRR</sequence>
<evidence type="ECO:0000256" key="1">
    <source>
        <dbReference type="SAM" id="Phobius"/>
    </source>
</evidence>
<evidence type="ECO:0000313" key="3">
    <source>
        <dbReference type="Proteomes" id="UP001451303"/>
    </source>
</evidence>
<protein>
    <recommendedName>
        <fullName evidence="4">MARVEL domain-containing protein</fullName>
    </recommendedName>
</protein>
<gene>
    <name evidence="2" type="ORF">QR685DRAFT_349557</name>
</gene>
<organism evidence="2 3">
    <name type="scientific">Neurospora intermedia</name>
    <dbReference type="NCBI Taxonomy" id="5142"/>
    <lineage>
        <taxon>Eukaryota</taxon>
        <taxon>Fungi</taxon>
        <taxon>Dikarya</taxon>
        <taxon>Ascomycota</taxon>
        <taxon>Pezizomycotina</taxon>
        <taxon>Sordariomycetes</taxon>
        <taxon>Sordariomycetidae</taxon>
        <taxon>Sordariales</taxon>
        <taxon>Sordariaceae</taxon>
        <taxon>Neurospora</taxon>
    </lineage>
</organism>
<evidence type="ECO:0000313" key="2">
    <source>
        <dbReference type="EMBL" id="KAL0467851.1"/>
    </source>
</evidence>
<comment type="caution">
    <text evidence="2">The sequence shown here is derived from an EMBL/GenBank/DDBJ whole genome shotgun (WGS) entry which is preliminary data.</text>
</comment>